<dbReference type="Proteomes" id="UP000501802">
    <property type="component" value="Chromosome"/>
</dbReference>
<evidence type="ECO:0000313" key="1">
    <source>
        <dbReference type="EMBL" id="QIP12271.1"/>
    </source>
</evidence>
<evidence type="ECO:0000313" key="2">
    <source>
        <dbReference type="Proteomes" id="UP000501802"/>
    </source>
</evidence>
<dbReference type="EMBL" id="CP050063">
    <property type="protein sequence ID" value="QIP12271.1"/>
    <property type="molecule type" value="Genomic_DNA"/>
</dbReference>
<gene>
    <name evidence="1" type="ORF">G8759_06340</name>
</gene>
<accession>A0A6G9AIH8</accession>
<dbReference type="AlphaFoldDB" id="A0A6G9AIH8"/>
<organism evidence="1 2">
    <name type="scientific">Spirosoma aureum</name>
    <dbReference type="NCBI Taxonomy" id="2692134"/>
    <lineage>
        <taxon>Bacteria</taxon>
        <taxon>Pseudomonadati</taxon>
        <taxon>Bacteroidota</taxon>
        <taxon>Cytophagia</taxon>
        <taxon>Cytophagales</taxon>
        <taxon>Cytophagaceae</taxon>
        <taxon>Spirosoma</taxon>
    </lineage>
</organism>
<sequence length="59" mass="6397">MLTKTAPTYRVMFEGKTLVDDSELSLIVQGNDVFGPNFSPTKPVVQTIELSALPGIQTT</sequence>
<dbReference type="KEGG" id="spib:G8759_06340"/>
<reference evidence="1 2" key="1">
    <citation type="submission" date="2020-03" db="EMBL/GenBank/DDBJ databases">
        <authorList>
            <person name="Kim M.K."/>
        </authorList>
    </citation>
    <scope>NUCLEOTIDE SEQUENCE [LARGE SCALE GENOMIC DNA]</scope>
    <source>
        <strain evidence="1 2">BT328</strain>
    </source>
</reference>
<keyword evidence="2" id="KW-1185">Reference proteome</keyword>
<dbReference type="RefSeq" id="WP_167206243.1">
    <property type="nucleotide sequence ID" value="NZ_CP050063.1"/>
</dbReference>
<proteinExistence type="predicted"/>
<protein>
    <submittedName>
        <fullName evidence="1">Uncharacterized protein</fullName>
    </submittedName>
</protein>
<name>A0A6G9AIH8_9BACT</name>